<dbReference type="GO" id="GO:0016020">
    <property type="term" value="C:membrane"/>
    <property type="evidence" value="ECO:0007669"/>
    <property type="project" value="UniProtKB-SubCell"/>
</dbReference>
<reference evidence="6" key="1">
    <citation type="submission" date="2022-11" db="UniProtKB">
        <authorList>
            <consortium name="WormBaseParasite"/>
        </authorList>
    </citation>
    <scope>IDENTIFICATION</scope>
</reference>
<keyword evidence="5" id="KW-1185">Reference proteome</keyword>
<protein>
    <submittedName>
        <fullName evidence="6">Uncharacterized protein</fullName>
    </submittedName>
</protein>
<dbReference type="Pfam" id="PF05978">
    <property type="entry name" value="UNC-93"/>
    <property type="match status" value="1"/>
</dbReference>
<name>A0A914RMJ5_PAREQ</name>
<proteinExistence type="predicted"/>
<sequence>MLLLSVVFLYSGIEMTFYTGIYSACLAAFQSLNDPNGLIIAYNALLLGAGQITGRDFHMCSAF</sequence>
<dbReference type="InterPro" id="IPR010291">
    <property type="entry name" value="Ion_channel_UNC-93"/>
</dbReference>
<dbReference type="Proteomes" id="UP000887564">
    <property type="component" value="Unplaced"/>
</dbReference>
<evidence type="ECO:0000256" key="3">
    <source>
        <dbReference type="ARBA" id="ARBA00022989"/>
    </source>
</evidence>
<keyword evidence="3" id="KW-1133">Transmembrane helix</keyword>
<keyword evidence="2" id="KW-0812">Transmembrane</keyword>
<evidence type="ECO:0000256" key="1">
    <source>
        <dbReference type="ARBA" id="ARBA00004141"/>
    </source>
</evidence>
<accession>A0A914RMJ5</accession>
<keyword evidence="4" id="KW-0472">Membrane</keyword>
<evidence type="ECO:0000313" key="5">
    <source>
        <dbReference type="Proteomes" id="UP000887564"/>
    </source>
</evidence>
<dbReference type="AlphaFoldDB" id="A0A914RMJ5"/>
<evidence type="ECO:0000256" key="2">
    <source>
        <dbReference type="ARBA" id="ARBA00022692"/>
    </source>
</evidence>
<comment type="subcellular location">
    <subcellularLocation>
        <location evidence="1">Membrane</location>
        <topology evidence="1">Multi-pass membrane protein</topology>
    </subcellularLocation>
</comment>
<dbReference type="WBParaSite" id="PEQ_0000763201-mRNA-1">
    <property type="protein sequence ID" value="PEQ_0000763201-mRNA-1"/>
    <property type="gene ID" value="PEQ_0000763201"/>
</dbReference>
<organism evidence="5 6">
    <name type="scientific">Parascaris equorum</name>
    <name type="common">Equine roundworm</name>
    <dbReference type="NCBI Taxonomy" id="6256"/>
    <lineage>
        <taxon>Eukaryota</taxon>
        <taxon>Metazoa</taxon>
        <taxon>Ecdysozoa</taxon>
        <taxon>Nematoda</taxon>
        <taxon>Chromadorea</taxon>
        <taxon>Rhabditida</taxon>
        <taxon>Spirurina</taxon>
        <taxon>Ascaridomorpha</taxon>
        <taxon>Ascaridoidea</taxon>
        <taxon>Ascarididae</taxon>
        <taxon>Parascaris</taxon>
    </lineage>
</organism>
<evidence type="ECO:0000313" key="6">
    <source>
        <dbReference type="WBParaSite" id="PEQ_0000763201-mRNA-1"/>
    </source>
</evidence>
<evidence type="ECO:0000256" key="4">
    <source>
        <dbReference type="ARBA" id="ARBA00023136"/>
    </source>
</evidence>